<evidence type="ECO:0000313" key="1">
    <source>
        <dbReference type="EMBL" id="QHT22170.1"/>
    </source>
</evidence>
<proteinExistence type="predicted"/>
<accession>A0A6C0E0Q1</accession>
<name>A0A6C0E0Q1_9ZZZZ</name>
<dbReference type="EMBL" id="MN739708">
    <property type="protein sequence ID" value="QHT22170.1"/>
    <property type="molecule type" value="Genomic_DNA"/>
</dbReference>
<sequence length="247" mass="28959">MQLKGAYCSANTRAHMDISENTLLQTLQNDLIDLRDTVRKQQEGLKLLRDDVTALKCKRNEKYYQTFLEGELGGGHKNTKYGVTDITTDVYHVEIKHWCNFKACLGQLQAYNHKDNKKLVAAFFGDTTTSKKLDIIQLFYDSFIDVWELCDFDFGVKIIKHKVESDNDSFKEWLHEHVIYNQDSIVALKDICFSYCQKELYKKDKAKLRMQIEIWISRTFPMVQSKCMESRFNGVKYYGWKGLKLKS</sequence>
<reference evidence="1" key="1">
    <citation type="journal article" date="2020" name="Nature">
        <title>Giant virus diversity and host interactions through global metagenomics.</title>
        <authorList>
            <person name="Schulz F."/>
            <person name="Roux S."/>
            <person name="Paez-Espino D."/>
            <person name="Jungbluth S."/>
            <person name="Walsh D.A."/>
            <person name="Denef V.J."/>
            <person name="McMahon K.D."/>
            <person name="Konstantinidis K.T."/>
            <person name="Eloe-Fadrosh E.A."/>
            <person name="Kyrpides N.C."/>
            <person name="Woyke T."/>
        </authorList>
    </citation>
    <scope>NUCLEOTIDE SEQUENCE</scope>
    <source>
        <strain evidence="1">GVMAG-M-3300023179-107</strain>
    </source>
</reference>
<dbReference type="AlphaFoldDB" id="A0A6C0E0Q1"/>
<protein>
    <submittedName>
        <fullName evidence="1">Uncharacterized protein</fullName>
    </submittedName>
</protein>
<organism evidence="1">
    <name type="scientific">viral metagenome</name>
    <dbReference type="NCBI Taxonomy" id="1070528"/>
    <lineage>
        <taxon>unclassified sequences</taxon>
        <taxon>metagenomes</taxon>
        <taxon>organismal metagenomes</taxon>
    </lineage>
</organism>